<dbReference type="Gene3D" id="3.10.350.10">
    <property type="entry name" value="LysM domain"/>
    <property type="match status" value="3"/>
</dbReference>
<dbReference type="Pfam" id="PF01464">
    <property type="entry name" value="SLT"/>
    <property type="match status" value="1"/>
</dbReference>
<dbReference type="SMART" id="SM00257">
    <property type="entry name" value="LysM"/>
    <property type="match status" value="3"/>
</dbReference>
<sequence length="546" mass="60454">MTRQVICRISQKRGFAPWIHPRSVLLPLLLGTLLVLSACAAKQDMNVADAPAIEPYPTHGIEGLEDFDQDLEAAGPENVDLTQEEKIAILSEGEIKHPETPEARLLITRQFLFLNRERRGTIVTWMDRAELYLPAAKDYFRSRGLPTELAYLPFIESGYNPLAKSHAGAAGSWQFIRSTGRKFGLSCDKYMDERLDVFKATKAAADYLSFLHGTFNDWTLALAAYNAGEGRVGRLVQATGAKNFFDIAAVNDTLPASDRLREETMHYVPRFLAMVKILNNHTALGYDPMMDRSLDCKPVVAKSDLDLESLAKGSGLSWSEFKKLNPALISDQTPPDRVCTVYVPGQKAQACSAYLGGKPVLASAVKYTRYTVRRGDTYSQIASRYPISTRELMRINKTRSARLRIGQKLWVPRTKGSHTAVASNDSDNKVTTGSGGTYRVQHRDTLYSLSRHFGVPVKTLMAANNLKSARSLRAGQEIVIPGQAKKEHATRVATNSSGSTYTVSSGDTIWSIARRFKLSPKDLLAWNNLDRSSTLMPGDSIQLTSD</sequence>
<dbReference type="EMBL" id="QMIF01000002">
    <property type="protein sequence ID" value="TVM35868.1"/>
    <property type="molecule type" value="Genomic_DNA"/>
</dbReference>
<name>A0A6P1ZNJ4_9BACT</name>
<evidence type="ECO:0000313" key="5">
    <source>
        <dbReference type="Proteomes" id="UP000434052"/>
    </source>
</evidence>
<organism evidence="4 5">
    <name type="scientific">Oceanidesulfovibrio marinus</name>
    <dbReference type="NCBI Taxonomy" id="370038"/>
    <lineage>
        <taxon>Bacteria</taxon>
        <taxon>Pseudomonadati</taxon>
        <taxon>Thermodesulfobacteriota</taxon>
        <taxon>Desulfovibrionia</taxon>
        <taxon>Desulfovibrionales</taxon>
        <taxon>Desulfovibrionaceae</taxon>
        <taxon>Oceanidesulfovibrio</taxon>
    </lineage>
</organism>
<evidence type="ECO:0000259" key="2">
    <source>
        <dbReference type="PROSITE" id="PS51782"/>
    </source>
</evidence>
<evidence type="ECO:0000313" key="6">
    <source>
        <dbReference type="Proteomes" id="UP000503251"/>
    </source>
</evidence>
<feature type="region of interest" description="Disordered" evidence="1">
    <location>
        <begin position="416"/>
        <end position="437"/>
    </location>
</feature>
<dbReference type="PANTHER" id="PTHR33734">
    <property type="entry name" value="LYSM DOMAIN-CONTAINING GPI-ANCHORED PROTEIN 2"/>
    <property type="match status" value="1"/>
</dbReference>
<dbReference type="GO" id="GO:0008932">
    <property type="term" value="F:lytic endotransglycosylase activity"/>
    <property type="evidence" value="ECO:0007669"/>
    <property type="project" value="TreeGrafter"/>
</dbReference>
<dbReference type="SUPFAM" id="SSF53955">
    <property type="entry name" value="Lysozyme-like"/>
    <property type="match status" value="1"/>
</dbReference>
<dbReference type="Proteomes" id="UP000434052">
    <property type="component" value="Unassembled WGS sequence"/>
</dbReference>
<feature type="domain" description="LysM" evidence="2">
    <location>
        <begin position="368"/>
        <end position="411"/>
    </location>
</feature>
<dbReference type="AlphaFoldDB" id="A0A6P1ZNJ4"/>
<dbReference type="Proteomes" id="UP000503251">
    <property type="component" value="Chromosome"/>
</dbReference>
<dbReference type="CDD" id="cd00118">
    <property type="entry name" value="LysM"/>
    <property type="match status" value="3"/>
</dbReference>
<dbReference type="PANTHER" id="PTHR33734:SF22">
    <property type="entry name" value="MEMBRANE-BOUND LYTIC MUREIN TRANSGLYCOSYLASE D"/>
    <property type="match status" value="1"/>
</dbReference>
<dbReference type="OrthoDB" id="9815002at2"/>
<dbReference type="InterPro" id="IPR023346">
    <property type="entry name" value="Lysozyme-like_dom_sf"/>
</dbReference>
<dbReference type="EMBL" id="CP039543">
    <property type="protein sequence ID" value="QJT10014.1"/>
    <property type="molecule type" value="Genomic_DNA"/>
</dbReference>
<keyword evidence="6" id="KW-1185">Reference proteome</keyword>
<reference evidence="3 6" key="2">
    <citation type="submission" date="2019-04" db="EMBL/GenBank/DDBJ databases">
        <title>Isolation and culture of sulfate reducing bacteria from the cold seep of the South China Sea.</title>
        <authorList>
            <person name="Sun C."/>
            <person name="Liu R."/>
        </authorList>
    </citation>
    <scope>NUCLEOTIDE SEQUENCE [LARGE SCALE GENOMIC DNA]</scope>
    <source>
        <strain evidence="3 6">CS1</strain>
    </source>
</reference>
<evidence type="ECO:0000313" key="3">
    <source>
        <dbReference type="EMBL" id="QJT10014.1"/>
    </source>
</evidence>
<proteinExistence type="predicted"/>
<evidence type="ECO:0000313" key="4">
    <source>
        <dbReference type="EMBL" id="TVM35868.1"/>
    </source>
</evidence>
<dbReference type="CDD" id="cd16894">
    <property type="entry name" value="MltD-like"/>
    <property type="match status" value="1"/>
</dbReference>
<dbReference type="RefSeq" id="WP_144234204.1">
    <property type="nucleotide sequence ID" value="NZ_CP039543.1"/>
</dbReference>
<dbReference type="Pfam" id="PF01476">
    <property type="entry name" value="LysM"/>
    <property type="match status" value="3"/>
</dbReference>
<dbReference type="SUPFAM" id="SSF54106">
    <property type="entry name" value="LysM domain"/>
    <property type="match status" value="3"/>
</dbReference>
<feature type="compositionally biased region" description="Polar residues" evidence="1">
    <location>
        <begin position="420"/>
        <end position="432"/>
    </location>
</feature>
<evidence type="ECO:0000256" key="1">
    <source>
        <dbReference type="SAM" id="MobiDB-lite"/>
    </source>
</evidence>
<protein>
    <submittedName>
        <fullName evidence="3">LysM peptidoglycan-binding domain-containing protein</fullName>
    </submittedName>
</protein>
<dbReference type="InterPro" id="IPR018392">
    <property type="entry name" value="LysM"/>
</dbReference>
<accession>A0A6P1ZNJ4</accession>
<dbReference type="InterPro" id="IPR036779">
    <property type="entry name" value="LysM_dom_sf"/>
</dbReference>
<feature type="domain" description="LysM" evidence="2">
    <location>
        <begin position="499"/>
        <end position="543"/>
    </location>
</feature>
<feature type="domain" description="LysM" evidence="2">
    <location>
        <begin position="436"/>
        <end position="480"/>
    </location>
</feature>
<dbReference type="InterPro" id="IPR008258">
    <property type="entry name" value="Transglycosylase_SLT_dom_1"/>
</dbReference>
<gene>
    <name evidence="4" type="ORF">DQK91_04205</name>
    <name evidence="3" type="ORF">E8L03_14235</name>
</gene>
<dbReference type="PROSITE" id="PS51782">
    <property type="entry name" value="LYSM"/>
    <property type="match status" value="3"/>
</dbReference>
<dbReference type="Gene3D" id="1.10.530.10">
    <property type="match status" value="1"/>
</dbReference>
<reference evidence="4 5" key="1">
    <citation type="submission" date="2018-06" db="EMBL/GenBank/DDBJ databases">
        <title>Complete genome of Desulfovibrio marinus P48SEP.</title>
        <authorList>
            <person name="Crispim J.S."/>
            <person name="Vidigal P.M.P."/>
            <person name="Silva L.C.F."/>
            <person name="Araujo L.C."/>
            <person name="Laguardia C.N."/>
            <person name="Dias R.S."/>
            <person name="Sousa M.P."/>
            <person name="Paula S.O."/>
            <person name="Silva C."/>
        </authorList>
    </citation>
    <scope>NUCLEOTIDE SEQUENCE [LARGE SCALE GENOMIC DNA]</scope>
    <source>
        <strain evidence="4 5">P48SEP</strain>
    </source>
</reference>